<reference evidence="17" key="3">
    <citation type="submission" date="2025-09" db="UniProtKB">
        <authorList>
            <consortium name="Ensembl"/>
        </authorList>
    </citation>
    <scope>IDENTIFICATION</scope>
</reference>
<name>A0A8C3D2U2_CORMO</name>
<dbReference type="InterPro" id="IPR038508">
    <property type="entry name" value="ArfGAP_dom_sf"/>
</dbReference>
<sequence length="1186" mass="129593">MYLLDSSEPPAAAASSPERMQRGTPPRKTVYRISVTMVKKELLGPESGRAGPELPRRGRSRPPGSSSLTRAGLLLLEEEEGEEEGEERDRVPSPCGFRTFRTLSTGQLELGRLKVPRRAGPPVPGAPRGSAGPGEAAAAAAASPPGEEGDKDGGPGEQAPGERGHSPWRQPGLLRRSFSFRHWSGGGGEPARVRRHSSSGCLPGPPPPPPSPPAALPAEPPEKRNTLDVGEVLSQADPLSRLERWERSKSKNRTLDNSDLQRLSERLGREGPAAGTEHRLLRFFSGIFARRDGPAALFGSPHGRSPRSSFSRSRAYFSSLRRAAVDMQSSSESINGSPHKDAFVNSQEWTLSRSVPELKVGIVGNLASGKSALVHRYLTGTYVQEESPEDMDAGGRFKKEIVVDGQSYLLLIRDEGGPPEAQEWSHLGKNKGNEFAMWVDAVIFVFSLEDEVSFQTVYHYYSRMANYRNTSEIPMVLVGTQDAISSTNPRVIDDARARKLSNDLKRCTYYETCATYGLNVERVFHDVAQKIVSTKKKQQLSIGPCKSLPNSPSHSSVCSAQVSAVHISQTSNGGGSLSDYSSSVPSTPSTSQKELRIDVPPTANTPTPVRKQSKRRSNLFTSRKGSDPDKEKKVLESRTDSIGSGRAIPIKQGMLLKRSGKSLNKEWKKKYVTLCDNGVLTYHPSLHDYMQNVHGKEIDLLRTTVKVPGKRPPRATSACAPISSPKTNGLSKDMSSLHISPNSGNVTTSTSVSQMASGISLVSFNSRPDGMHQRSYSVSSADQWSEATVIANSGISSDTGLGDSVCSSPSISSTTSPKLDPPPSPHANRKKHRRKKSTSNFKADGISGTAEAKRKAWKLNRVGSLRNIYSSSSTNTEEQEENFEFIIVSLTGQTWHFEATTYEERDAWVQAIESQILASLQSCESSKNKSRLTSQNEAMALQSIRNIRGNSHCVDCEAQNPDWASLNLGALICIECSGIHRNLGTHLSRVRSLDLDDWPIELIKVMSAIGNELANSVWEENSQGHVKPSSDSTREEKELWIRAKYEQKLFLAPLQCLELSLGQHLLRATAEEDLRTVILLLAHGTREEVNETCGDGDGRTALHLACRKGNVVLVQLLIWYGVDVMARDAHGNTALAYARQASSQECIDVLLQYGCPDERFALMATPNLSRKNNNRNNSGGRMPTII</sequence>
<feature type="region of interest" description="Disordered" evidence="16">
    <location>
        <begin position="1"/>
        <end position="223"/>
    </location>
</feature>
<feature type="compositionally biased region" description="Polar residues" evidence="16">
    <location>
        <begin position="724"/>
        <end position="745"/>
    </location>
</feature>
<dbReference type="GO" id="GO:0003924">
    <property type="term" value="F:GTPase activity"/>
    <property type="evidence" value="ECO:0007669"/>
    <property type="project" value="InterPro"/>
</dbReference>
<dbReference type="InterPro" id="IPR036770">
    <property type="entry name" value="Ankyrin_rpt-contain_sf"/>
</dbReference>
<evidence type="ECO:0000256" key="3">
    <source>
        <dbReference type="ARBA" id="ARBA00022448"/>
    </source>
</evidence>
<dbReference type="Ensembl" id="ENSCMUT00000000178.2">
    <property type="protein sequence ID" value="ENSCMUP00000000159.2"/>
    <property type="gene ID" value="ENSCMUG00000000122.2"/>
</dbReference>
<dbReference type="Gene3D" id="1.25.40.20">
    <property type="entry name" value="Ankyrin repeat-containing domain"/>
    <property type="match status" value="1"/>
</dbReference>
<dbReference type="SMART" id="SM00174">
    <property type="entry name" value="RHO"/>
    <property type="match status" value="1"/>
</dbReference>
<dbReference type="Gene3D" id="3.40.50.300">
    <property type="entry name" value="P-loop containing nucleotide triphosphate hydrolases"/>
    <property type="match status" value="1"/>
</dbReference>
<feature type="compositionally biased region" description="Low complexity" evidence="16">
    <location>
        <begin position="577"/>
        <end position="591"/>
    </location>
</feature>
<dbReference type="SMART" id="SM00173">
    <property type="entry name" value="RAS"/>
    <property type="match status" value="1"/>
</dbReference>
<dbReference type="PROSITE" id="PS51419">
    <property type="entry name" value="RAB"/>
    <property type="match status" value="1"/>
</dbReference>
<evidence type="ECO:0000313" key="17">
    <source>
        <dbReference type="Ensembl" id="ENSCMUP00000000159.2"/>
    </source>
</evidence>
<dbReference type="SMART" id="SM00248">
    <property type="entry name" value="ANK"/>
    <property type="match status" value="2"/>
</dbReference>
<keyword evidence="9" id="KW-0863">Zinc-finger</keyword>
<dbReference type="InterPro" id="IPR001849">
    <property type="entry name" value="PH_domain"/>
</dbReference>
<dbReference type="FunFam" id="1.25.40.20:FF:000027">
    <property type="entry name" value="Arf-GAP with GTPase, ANK repeat and PH domain-containing protein 1"/>
    <property type="match status" value="1"/>
</dbReference>
<feature type="region of interest" description="Disordered" evidence="16">
    <location>
        <begin position="569"/>
        <end position="640"/>
    </location>
</feature>
<feature type="compositionally biased region" description="Low complexity" evidence="16">
    <location>
        <begin position="1"/>
        <end position="18"/>
    </location>
</feature>
<dbReference type="PANTHER" id="PTHR45819">
    <property type="entry name" value="CENTAURIN-GAMMA-1A"/>
    <property type="match status" value="1"/>
</dbReference>
<dbReference type="GeneID" id="116446877"/>
<evidence type="ECO:0000256" key="10">
    <source>
        <dbReference type="ARBA" id="ARBA00022833"/>
    </source>
</evidence>
<dbReference type="Gene3D" id="1.10.220.150">
    <property type="entry name" value="Arf GTPase activating protein"/>
    <property type="match status" value="1"/>
</dbReference>
<dbReference type="Pfam" id="PF12796">
    <property type="entry name" value="Ank_2"/>
    <property type="match status" value="1"/>
</dbReference>
<keyword evidence="10" id="KW-0862">Zinc</keyword>
<gene>
    <name evidence="17" type="primary">AGAP1</name>
</gene>
<dbReference type="InterPro" id="IPR051282">
    <property type="entry name" value="Arf-GAP_GTPase_ANK_PH"/>
</dbReference>
<evidence type="ECO:0000256" key="14">
    <source>
        <dbReference type="ARBA" id="ARBA00069130"/>
    </source>
</evidence>
<dbReference type="Gene3D" id="2.30.29.30">
    <property type="entry name" value="Pleckstrin-homology domain (PH domain)/Phosphotyrosine-binding domain (PTB)"/>
    <property type="match status" value="2"/>
</dbReference>
<dbReference type="SUPFAM" id="SSF50729">
    <property type="entry name" value="PH domain-like"/>
    <property type="match status" value="1"/>
</dbReference>
<dbReference type="PANTHER" id="PTHR45819:SF1">
    <property type="entry name" value="ARF-GAP WITH GTPASE, ANK REPEAT AND PH DOMAIN-CONTAINING PROTEIN 1"/>
    <property type="match status" value="1"/>
</dbReference>
<dbReference type="AlphaFoldDB" id="A0A8C3D2U2"/>
<evidence type="ECO:0000256" key="16">
    <source>
        <dbReference type="SAM" id="MobiDB-lite"/>
    </source>
</evidence>
<dbReference type="RefSeq" id="XP_031971183.1">
    <property type="nucleotide sequence ID" value="XM_032115292.1"/>
</dbReference>
<dbReference type="CDD" id="cd01250">
    <property type="entry name" value="PH_AGAP"/>
    <property type="match status" value="1"/>
</dbReference>
<feature type="compositionally biased region" description="Low complexity" evidence="16">
    <location>
        <begin position="126"/>
        <end position="146"/>
    </location>
</feature>
<keyword evidence="7" id="KW-0677">Repeat</keyword>
<protein>
    <recommendedName>
        <fullName evidence="14">Arf-GAP with GTPase, ANK repeat and PH domain-containing protein 1</fullName>
    </recommendedName>
    <alternativeName>
        <fullName evidence="15">Centaurin-gamma-2</fullName>
    </alternativeName>
</protein>
<dbReference type="GO" id="GO:0015031">
    <property type="term" value="P:protein transport"/>
    <property type="evidence" value="ECO:0007669"/>
    <property type="project" value="UniProtKB-KW"/>
</dbReference>
<dbReference type="FunFam" id="2.30.29.30:FF:000199">
    <property type="entry name" value="Arf-GAP with GTPase, ANK repeat and PH domain-containing protein 3"/>
    <property type="match status" value="1"/>
</dbReference>
<feature type="region of interest" description="Disordered" evidence="16">
    <location>
        <begin position="798"/>
        <end position="847"/>
    </location>
</feature>
<evidence type="ECO:0000256" key="9">
    <source>
        <dbReference type="ARBA" id="ARBA00022771"/>
    </source>
</evidence>
<dbReference type="Pfam" id="PF00169">
    <property type="entry name" value="PH"/>
    <property type="match status" value="1"/>
</dbReference>
<dbReference type="Proteomes" id="UP000694553">
    <property type="component" value="Unassembled WGS sequence"/>
</dbReference>
<dbReference type="InterPro" id="IPR037278">
    <property type="entry name" value="ARFGAP/RecO"/>
</dbReference>
<dbReference type="OrthoDB" id="6136903at2759"/>
<dbReference type="Pfam" id="PF01412">
    <property type="entry name" value="ArfGap"/>
    <property type="match status" value="1"/>
</dbReference>
<keyword evidence="11" id="KW-0653">Protein transport</keyword>
<dbReference type="PROSITE" id="PS51421">
    <property type="entry name" value="RAS"/>
    <property type="match status" value="1"/>
</dbReference>
<keyword evidence="6" id="KW-0479">Metal-binding</keyword>
<dbReference type="InterPro" id="IPR027417">
    <property type="entry name" value="P-loop_NTPase"/>
</dbReference>
<dbReference type="SUPFAM" id="SSF48403">
    <property type="entry name" value="Ankyrin repeat"/>
    <property type="match status" value="1"/>
</dbReference>
<keyword evidence="3" id="KW-0813">Transport</keyword>
<evidence type="ECO:0000256" key="8">
    <source>
        <dbReference type="ARBA" id="ARBA00022741"/>
    </source>
</evidence>
<dbReference type="PROSITE" id="PS50003">
    <property type="entry name" value="PH_DOMAIN"/>
    <property type="match status" value="1"/>
</dbReference>
<evidence type="ECO:0000256" key="2">
    <source>
        <dbReference type="ARBA" id="ARBA00005430"/>
    </source>
</evidence>
<dbReference type="PROSITE" id="PS50297">
    <property type="entry name" value="ANK_REP_REGION"/>
    <property type="match status" value="1"/>
</dbReference>
<evidence type="ECO:0000256" key="12">
    <source>
        <dbReference type="ARBA" id="ARBA00023043"/>
    </source>
</evidence>
<dbReference type="CTD" id="116987"/>
<feature type="compositionally biased region" description="Basic and acidic residues" evidence="16">
    <location>
        <begin position="624"/>
        <end position="639"/>
    </location>
</feature>
<evidence type="ECO:0000256" key="1">
    <source>
        <dbReference type="ARBA" id="ARBA00004496"/>
    </source>
</evidence>
<feature type="compositionally biased region" description="Low complexity" evidence="16">
    <location>
        <begin position="61"/>
        <end position="75"/>
    </location>
</feature>
<keyword evidence="8" id="KW-0547">Nucleotide-binding</keyword>
<dbReference type="GO" id="GO:0008270">
    <property type="term" value="F:zinc ion binding"/>
    <property type="evidence" value="ECO:0007669"/>
    <property type="project" value="UniProtKB-KW"/>
</dbReference>
<dbReference type="PROSITE" id="PS50115">
    <property type="entry name" value="ARFGAP"/>
    <property type="match status" value="1"/>
</dbReference>
<reference evidence="18" key="1">
    <citation type="submission" date="2019-10" db="EMBL/GenBank/DDBJ databases">
        <title>Corvus moneduloides (New Caledonian crow) genome, bCorMon1, primary haplotype.</title>
        <authorList>
            <person name="Rutz C."/>
            <person name="Fungtammasan C."/>
            <person name="Mountcastle J."/>
            <person name="Formenti G."/>
            <person name="Chow W."/>
            <person name="Howe K."/>
            <person name="Steele M.P."/>
            <person name="Fernandes J."/>
            <person name="Gilbert M.T.P."/>
            <person name="Fedrigo O."/>
            <person name="Jarvis E.D."/>
            <person name="Gemmell N."/>
        </authorList>
    </citation>
    <scope>NUCLEOTIDE SEQUENCE [LARGE SCALE GENOMIC DNA]</scope>
</reference>
<organism evidence="17 18">
    <name type="scientific">Corvus moneduloides</name>
    <name type="common">New Caledonian crow</name>
    <dbReference type="NCBI Taxonomy" id="1196302"/>
    <lineage>
        <taxon>Eukaryota</taxon>
        <taxon>Metazoa</taxon>
        <taxon>Chordata</taxon>
        <taxon>Craniata</taxon>
        <taxon>Vertebrata</taxon>
        <taxon>Euteleostomi</taxon>
        <taxon>Archelosauria</taxon>
        <taxon>Archosauria</taxon>
        <taxon>Dinosauria</taxon>
        <taxon>Saurischia</taxon>
        <taxon>Theropoda</taxon>
        <taxon>Coelurosauria</taxon>
        <taxon>Aves</taxon>
        <taxon>Neognathae</taxon>
        <taxon>Neoaves</taxon>
        <taxon>Telluraves</taxon>
        <taxon>Australaves</taxon>
        <taxon>Passeriformes</taxon>
        <taxon>Corvoidea</taxon>
        <taxon>Corvidae</taxon>
        <taxon>Corvus</taxon>
    </lineage>
</organism>
<dbReference type="SUPFAM" id="SSF52540">
    <property type="entry name" value="P-loop containing nucleoside triphosphate hydrolases"/>
    <property type="match status" value="1"/>
</dbReference>
<feature type="compositionally biased region" description="Low complexity" evidence="16">
    <location>
        <begin position="807"/>
        <end position="817"/>
    </location>
</feature>
<accession>A0A8U7M7K8</accession>
<evidence type="ECO:0000256" key="15">
    <source>
        <dbReference type="ARBA" id="ARBA00080363"/>
    </source>
</evidence>
<dbReference type="SMART" id="SM00233">
    <property type="entry name" value="PH"/>
    <property type="match status" value="1"/>
</dbReference>
<dbReference type="SMART" id="SM00105">
    <property type="entry name" value="ArfGap"/>
    <property type="match status" value="1"/>
</dbReference>
<dbReference type="CDD" id="cd04103">
    <property type="entry name" value="Centaurin_gamma"/>
    <property type="match status" value="1"/>
</dbReference>
<dbReference type="InterPro" id="IPR011993">
    <property type="entry name" value="PH-like_dom_sf"/>
</dbReference>
<dbReference type="FunFam" id="1.10.220.150:FF:000001">
    <property type="entry name" value="Arf-GAP with GTPase, ANK repeat and PH domain-containing protein 1"/>
    <property type="match status" value="1"/>
</dbReference>
<keyword evidence="4" id="KW-0343">GTPase activation</keyword>
<dbReference type="SUPFAM" id="SSF57863">
    <property type="entry name" value="ArfGap/RecO-like zinc finger"/>
    <property type="match status" value="1"/>
</dbReference>
<dbReference type="FunFam" id="3.40.50.300:FF:000178">
    <property type="entry name" value="Arf-GAP with GTPase, ANK repeat and PH domain-containing protein 1"/>
    <property type="match status" value="1"/>
</dbReference>
<comment type="similarity">
    <text evidence="2">Belongs to the centaurin gamma-like family.</text>
</comment>
<proteinExistence type="inferred from homology"/>
<keyword evidence="5" id="KW-0963">Cytoplasm</keyword>
<dbReference type="OMA" id="WYGANIK"/>
<dbReference type="Pfam" id="PF00071">
    <property type="entry name" value="Ras"/>
    <property type="match status" value="1"/>
</dbReference>
<dbReference type="PRINTS" id="PR00405">
    <property type="entry name" value="REVINTRACTNG"/>
</dbReference>
<evidence type="ECO:0000256" key="5">
    <source>
        <dbReference type="ARBA" id="ARBA00022490"/>
    </source>
</evidence>
<dbReference type="PROSITE" id="PS50088">
    <property type="entry name" value="ANK_REPEAT"/>
    <property type="match status" value="1"/>
</dbReference>
<feature type="compositionally biased region" description="Acidic residues" evidence="16">
    <location>
        <begin position="76"/>
        <end position="86"/>
    </location>
</feature>
<evidence type="ECO:0000256" key="4">
    <source>
        <dbReference type="ARBA" id="ARBA00022468"/>
    </source>
</evidence>
<dbReference type="GO" id="GO:0005525">
    <property type="term" value="F:GTP binding"/>
    <property type="evidence" value="ECO:0007669"/>
    <property type="project" value="UniProtKB-KW"/>
</dbReference>
<dbReference type="GO" id="GO:0005737">
    <property type="term" value="C:cytoplasm"/>
    <property type="evidence" value="ECO:0007669"/>
    <property type="project" value="UniProtKB-SubCell"/>
</dbReference>
<feature type="compositionally biased region" description="Pro residues" evidence="16">
    <location>
        <begin position="203"/>
        <end position="219"/>
    </location>
</feature>
<dbReference type="InterPro" id="IPR001164">
    <property type="entry name" value="ArfGAP_dom"/>
</dbReference>
<dbReference type="GO" id="GO:0005096">
    <property type="term" value="F:GTPase activator activity"/>
    <property type="evidence" value="ECO:0007669"/>
    <property type="project" value="UniProtKB-KW"/>
</dbReference>
<keyword evidence="18" id="KW-1185">Reference proteome</keyword>
<dbReference type="InterPro" id="IPR002110">
    <property type="entry name" value="Ankyrin_rpt"/>
</dbReference>
<accession>A0A8C3D2U2</accession>
<evidence type="ECO:0000256" key="6">
    <source>
        <dbReference type="ARBA" id="ARBA00022723"/>
    </source>
</evidence>
<feature type="compositionally biased region" description="Basic residues" evidence="16">
    <location>
        <begin position="827"/>
        <end position="837"/>
    </location>
</feature>
<evidence type="ECO:0000256" key="7">
    <source>
        <dbReference type="ARBA" id="ARBA00022737"/>
    </source>
</evidence>
<dbReference type="SMART" id="SM00175">
    <property type="entry name" value="RAB"/>
    <property type="match status" value="1"/>
</dbReference>
<dbReference type="FunFam" id="2.30.29.30:FF:000332">
    <property type="entry name" value="arf-GAP with GTPase, ANK repeat and PH domain-containing protein 1 isoform X2"/>
    <property type="match status" value="1"/>
</dbReference>
<evidence type="ECO:0000313" key="18">
    <source>
        <dbReference type="Proteomes" id="UP000694553"/>
    </source>
</evidence>
<keyword evidence="12" id="KW-0040">ANK repeat</keyword>
<dbReference type="CDD" id="cd08836">
    <property type="entry name" value="ArfGap_AGAP"/>
    <property type="match status" value="1"/>
</dbReference>
<feature type="region of interest" description="Disordered" evidence="16">
    <location>
        <begin position="709"/>
        <end position="751"/>
    </location>
</feature>
<keyword evidence="13" id="KW-0342">GTP-binding</keyword>
<evidence type="ECO:0000256" key="13">
    <source>
        <dbReference type="ARBA" id="ARBA00023134"/>
    </source>
</evidence>
<evidence type="ECO:0000256" key="11">
    <source>
        <dbReference type="ARBA" id="ARBA00022927"/>
    </source>
</evidence>
<reference evidence="17" key="2">
    <citation type="submission" date="2025-08" db="UniProtKB">
        <authorList>
            <consortium name="Ensembl"/>
        </authorList>
    </citation>
    <scope>IDENTIFICATION</scope>
</reference>
<comment type="subcellular location">
    <subcellularLocation>
        <location evidence="1">Cytoplasm</location>
    </subcellularLocation>
</comment>
<dbReference type="InterPro" id="IPR001806">
    <property type="entry name" value="Small_GTPase"/>
</dbReference>